<evidence type="ECO:0000256" key="1">
    <source>
        <dbReference type="SAM" id="MobiDB-lite"/>
    </source>
</evidence>
<dbReference type="OrthoDB" id="10609981at2759"/>
<feature type="compositionally biased region" description="Basic and acidic residues" evidence="1">
    <location>
        <begin position="71"/>
        <end position="98"/>
    </location>
</feature>
<name>A0A8A3PRT1_9HELO</name>
<dbReference type="EMBL" id="CP063413">
    <property type="protein sequence ID" value="QSZ37486.1"/>
    <property type="molecule type" value="Genomic_DNA"/>
</dbReference>
<dbReference type="Proteomes" id="UP000672032">
    <property type="component" value="Chromosome 9"/>
</dbReference>
<keyword evidence="3" id="KW-1185">Reference proteome</keyword>
<evidence type="ECO:0000313" key="3">
    <source>
        <dbReference type="Proteomes" id="UP000672032"/>
    </source>
</evidence>
<feature type="compositionally biased region" description="Basic and acidic residues" evidence="1">
    <location>
        <begin position="111"/>
        <end position="120"/>
    </location>
</feature>
<protein>
    <submittedName>
        <fullName evidence="2">Uncharacterized protein</fullName>
    </submittedName>
</protein>
<feature type="region of interest" description="Disordered" evidence="1">
    <location>
        <begin position="25"/>
        <end position="127"/>
    </location>
</feature>
<gene>
    <name evidence="2" type="ORF">DSL72_008584</name>
</gene>
<organism evidence="2 3">
    <name type="scientific">Monilinia vaccinii-corymbosi</name>
    <dbReference type="NCBI Taxonomy" id="61207"/>
    <lineage>
        <taxon>Eukaryota</taxon>
        <taxon>Fungi</taxon>
        <taxon>Dikarya</taxon>
        <taxon>Ascomycota</taxon>
        <taxon>Pezizomycotina</taxon>
        <taxon>Leotiomycetes</taxon>
        <taxon>Helotiales</taxon>
        <taxon>Sclerotiniaceae</taxon>
        <taxon>Monilinia</taxon>
    </lineage>
</organism>
<dbReference type="AlphaFoldDB" id="A0A8A3PRT1"/>
<sequence>MALFLRIQKRIHVQALGRIRHVGQTQVGGQDQQQPAQVHPGRGQGARHAHLHEGKERVEAVLGDVGPGVEARGEPARRHSRPEDDAPVDDRHEERVADDGAVEQGVQGLEGPRKAREERGSVPGVGECVEGGEEEVEGYAPVAENWWVLGHASVPRGEEDVLLVKYENSNRAVAAPPGALAICQKIMKSRTKKA</sequence>
<reference evidence="2" key="1">
    <citation type="submission" date="2020-10" db="EMBL/GenBank/DDBJ databases">
        <title>Genome Sequence of Monilinia vaccinii-corymbosi Sheds Light on Mummy Berry Disease Infection of Blueberry and Mating Type.</title>
        <authorList>
            <person name="Yow A.G."/>
            <person name="Zhang Y."/>
            <person name="Bansal K."/>
            <person name="Eacker S.M."/>
            <person name="Sullivan S."/>
            <person name="Liachko I."/>
            <person name="Cubeta M.A."/>
            <person name="Rollins J.A."/>
            <person name="Ashrafi H."/>
        </authorList>
    </citation>
    <scope>NUCLEOTIDE SEQUENCE</scope>
    <source>
        <strain evidence="2">RL-1</strain>
    </source>
</reference>
<evidence type="ECO:0000313" key="2">
    <source>
        <dbReference type="EMBL" id="QSZ37486.1"/>
    </source>
</evidence>
<feature type="compositionally biased region" description="Low complexity" evidence="1">
    <location>
        <begin position="25"/>
        <end position="38"/>
    </location>
</feature>
<proteinExistence type="predicted"/>
<accession>A0A8A3PRT1</accession>